<accession>A0AAV0LHX6</accession>
<comment type="caution">
    <text evidence="1">The sequence shown here is derived from an EMBL/GenBank/DDBJ whole genome shotgun (WGS) entry which is preliminary data.</text>
</comment>
<protein>
    <recommendedName>
        <fullName evidence="4">Ubiquitin-like protease family profile domain-containing protein</fullName>
    </recommendedName>
</protein>
<reference evidence="1" key="1">
    <citation type="submission" date="2022-08" db="EMBL/GenBank/DDBJ databases">
        <authorList>
            <person name="Gutierrez-Valencia J."/>
        </authorList>
    </citation>
    <scope>NUCLEOTIDE SEQUENCE</scope>
</reference>
<dbReference type="InterPro" id="IPR038765">
    <property type="entry name" value="Papain-like_cys_pep_sf"/>
</dbReference>
<keyword evidence="3" id="KW-1185">Reference proteome</keyword>
<dbReference type="Proteomes" id="UP001154282">
    <property type="component" value="Unassembled WGS sequence"/>
</dbReference>
<gene>
    <name evidence="1" type="ORF">LITE_LOCUS24085</name>
    <name evidence="2" type="ORF">LITE_LOCUS49052</name>
</gene>
<proteinExistence type="predicted"/>
<sequence>MSTLDDILKPERTSNVVVPNFGDFNFDELPVQRQRNSTECGVHVMQWMRYGSKDLDRVIGEEHKLPARKEILWYLATHFENRARENLFKAVVDECMERGKERQSSKKKAKK</sequence>
<dbReference type="SUPFAM" id="SSF54001">
    <property type="entry name" value="Cysteine proteinases"/>
    <property type="match status" value="1"/>
</dbReference>
<dbReference type="Gene3D" id="3.40.395.10">
    <property type="entry name" value="Adenoviral Proteinase, Chain A"/>
    <property type="match status" value="1"/>
</dbReference>
<evidence type="ECO:0008006" key="4">
    <source>
        <dbReference type="Google" id="ProtNLM"/>
    </source>
</evidence>
<dbReference type="EMBL" id="CAMGYJ010000011">
    <property type="protein sequence ID" value="CAI0559091.1"/>
    <property type="molecule type" value="Genomic_DNA"/>
</dbReference>
<dbReference type="EMBL" id="CAMGYJ010000006">
    <property type="protein sequence ID" value="CAI0433928.1"/>
    <property type="molecule type" value="Genomic_DNA"/>
</dbReference>
<dbReference type="AlphaFoldDB" id="A0AAV0LHX6"/>
<evidence type="ECO:0000313" key="2">
    <source>
        <dbReference type="EMBL" id="CAI0559091.1"/>
    </source>
</evidence>
<name>A0AAV0LHX6_9ROSI</name>
<organism evidence="1 3">
    <name type="scientific">Linum tenue</name>
    <dbReference type="NCBI Taxonomy" id="586396"/>
    <lineage>
        <taxon>Eukaryota</taxon>
        <taxon>Viridiplantae</taxon>
        <taxon>Streptophyta</taxon>
        <taxon>Embryophyta</taxon>
        <taxon>Tracheophyta</taxon>
        <taxon>Spermatophyta</taxon>
        <taxon>Magnoliopsida</taxon>
        <taxon>eudicotyledons</taxon>
        <taxon>Gunneridae</taxon>
        <taxon>Pentapetalae</taxon>
        <taxon>rosids</taxon>
        <taxon>fabids</taxon>
        <taxon>Malpighiales</taxon>
        <taxon>Linaceae</taxon>
        <taxon>Linum</taxon>
    </lineage>
</organism>
<evidence type="ECO:0000313" key="3">
    <source>
        <dbReference type="Proteomes" id="UP001154282"/>
    </source>
</evidence>
<evidence type="ECO:0000313" key="1">
    <source>
        <dbReference type="EMBL" id="CAI0433928.1"/>
    </source>
</evidence>